<keyword evidence="2" id="KW-1185">Reference proteome</keyword>
<organism evidence="1 2">
    <name type="scientific">Virgibacillus siamensis</name>
    <dbReference type="NCBI Taxonomy" id="480071"/>
    <lineage>
        <taxon>Bacteria</taxon>
        <taxon>Bacillati</taxon>
        <taxon>Bacillota</taxon>
        <taxon>Bacilli</taxon>
        <taxon>Bacillales</taxon>
        <taxon>Bacillaceae</taxon>
        <taxon>Virgibacillus</taxon>
    </lineage>
</organism>
<comment type="caution">
    <text evidence="1">The sequence shown here is derived from an EMBL/GenBank/DDBJ whole genome shotgun (WGS) entry which is preliminary data.</text>
</comment>
<dbReference type="Proteomes" id="UP001500866">
    <property type="component" value="Unassembled WGS sequence"/>
</dbReference>
<reference evidence="1 2" key="1">
    <citation type="journal article" date="2019" name="Int. J. Syst. Evol. Microbiol.">
        <title>The Global Catalogue of Microorganisms (GCM) 10K type strain sequencing project: providing services to taxonomists for standard genome sequencing and annotation.</title>
        <authorList>
            <consortium name="The Broad Institute Genomics Platform"/>
            <consortium name="The Broad Institute Genome Sequencing Center for Infectious Disease"/>
            <person name="Wu L."/>
            <person name="Ma J."/>
        </authorList>
    </citation>
    <scope>NUCLEOTIDE SEQUENCE [LARGE SCALE GENOMIC DNA]</scope>
    <source>
        <strain evidence="1 2">JCM 15395</strain>
    </source>
</reference>
<gene>
    <name evidence="1" type="ORF">GCM10009001_26190</name>
</gene>
<accession>A0ABN1GAT5</accession>
<sequence>MLNHYWSNLFAYFKGCSSKKAIWEQLNALGLGVYSLANFYHFSKGKSKEEYLRFVLDCKLGDLDSKHKWLHNLSDFLFNTLGINDPHIAKQFEVVRE</sequence>
<evidence type="ECO:0000313" key="2">
    <source>
        <dbReference type="Proteomes" id="UP001500866"/>
    </source>
</evidence>
<dbReference type="EMBL" id="BAAADS010000018">
    <property type="protein sequence ID" value="GAA0607632.1"/>
    <property type="molecule type" value="Genomic_DNA"/>
</dbReference>
<name>A0ABN1GAT5_9BACI</name>
<evidence type="ECO:0000313" key="1">
    <source>
        <dbReference type="EMBL" id="GAA0607632.1"/>
    </source>
</evidence>
<protein>
    <submittedName>
        <fullName evidence="1">Uncharacterized protein</fullName>
    </submittedName>
</protein>
<proteinExistence type="predicted"/>